<sequence length="780" mass="78856">MAPDDRPDTSSQNPGVWPWALPVLAGVTWAATAAAVGGEAGWLIGIGLAAGVAGMLAWRRRSALLGAAAVLAAVCVATGAVQAVAVRDGPLGELARQGATAVVEVQVGAGRLWPAAGNRDGLWRATGTLMSADARGGRWAGRTPVELVVTGALAPAWASLPLGSLVRAQARLAEPDAGQAAWLVVRARGAPTIVGGPGVPWNAVGALRAGLREACATLPGDARHLVPALVVGDTSGFPEDLRQRFVTTGLTHLTAVSGANLTLMLGFLRALVVGLGLRGRVISVVMVAGVAGFVLLCLGEPSVLRAAAMGLVGLAALGHGGSRGSGLRALSVAVLVVVLVEPAMARSLGFGLSVTATAGLLLWARPFAAALGRWLPRWVAEALAVPLAAQLATEPLVVALAGQVSVVAVVANLLAGPLVGPATVVGLGVTLVAPVWLAGARLLAWPAGLCAEGIAWIARIGDGLPGAAIPWRADVWGQSVVALACLLLVVVLPSVLARPLVCLVIAAGLGAVLLRVPPTPGWPDPAWRVASCDVGQGDATVIRAGPGAGVVVDTGPEPRLLRRCLDQLGVRSVPVLVLTHLHADHAGGAAALGDRTVGMVVTSTVRTPASADRMLDATFRGTPRVFVTGGESWRVGEIVVGVVAAPRVADTTVQNDGESSAENDASLLLRIEAPGLSLMLAGDAEDAAQAAHARLGALVDADVMLVPHHGSGRHAASFFAAVSPTVALVSVGAGNDYGHPSARTVRDVEATGARVFRTDLHGGITVARSPDGSLRVTPQR</sequence>
<comment type="subcellular location">
    <subcellularLocation>
        <location evidence="1">Cell membrane</location>
        <topology evidence="1">Multi-pass membrane protein</topology>
    </subcellularLocation>
</comment>
<feature type="transmembrane region" description="Helical" evidence="6">
    <location>
        <begin position="475"/>
        <end position="492"/>
    </location>
</feature>
<dbReference type="Proteomes" id="UP000501058">
    <property type="component" value="Chromosome"/>
</dbReference>
<dbReference type="Pfam" id="PF00753">
    <property type="entry name" value="Lactamase_B"/>
    <property type="match status" value="1"/>
</dbReference>
<dbReference type="Gene3D" id="3.60.15.10">
    <property type="entry name" value="Ribonuclease Z/Hydroxyacylglutathione hydrolase-like"/>
    <property type="match status" value="1"/>
</dbReference>
<feature type="transmembrane region" description="Helical" evidence="6">
    <location>
        <begin position="64"/>
        <end position="86"/>
    </location>
</feature>
<dbReference type="AlphaFoldDB" id="A0A6G7Y3B2"/>
<protein>
    <submittedName>
        <fullName evidence="8">MBL fold metallo-hydrolase</fullName>
    </submittedName>
</protein>
<feature type="transmembrane region" description="Helical" evidence="6">
    <location>
        <begin position="395"/>
        <end position="415"/>
    </location>
</feature>
<dbReference type="InterPro" id="IPR004477">
    <property type="entry name" value="ComEC_N"/>
</dbReference>
<evidence type="ECO:0000313" key="8">
    <source>
        <dbReference type="EMBL" id="QIK71097.1"/>
    </source>
</evidence>
<keyword evidence="2" id="KW-1003">Cell membrane</keyword>
<dbReference type="EMBL" id="CP049865">
    <property type="protein sequence ID" value="QIK71097.1"/>
    <property type="molecule type" value="Genomic_DNA"/>
</dbReference>
<evidence type="ECO:0000256" key="2">
    <source>
        <dbReference type="ARBA" id="ARBA00022475"/>
    </source>
</evidence>
<keyword evidence="3 6" id="KW-0812">Transmembrane</keyword>
<dbReference type="Pfam" id="PF03772">
    <property type="entry name" value="Competence"/>
    <property type="match status" value="1"/>
</dbReference>
<keyword evidence="4 6" id="KW-1133">Transmembrane helix</keyword>
<gene>
    <name evidence="8" type="ORF">G7070_00840</name>
</gene>
<dbReference type="InterPro" id="IPR052159">
    <property type="entry name" value="Competence_DNA_uptake"/>
</dbReference>
<feature type="transmembrane region" description="Helical" evidence="6">
    <location>
        <begin position="327"/>
        <end position="345"/>
    </location>
</feature>
<proteinExistence type="predicted"/>
<evidence type="ECO:0000256" key="4">
    <source>
        <dbReference type="ARBA" id="ARBA00022989"/>
    </source>
</evidence>
<feature type="transmembrane region" description="Helical" evidence="6">
    <location>
        <begin position="250"/>
        <end position="271"/>
    </location>
</feature>
<feature type="transmembrane region" description="Helical" evidence="6">
    <location>
        <begin position="422"/>
        <end position="439"/>
    </location>
</feature>
<feature type="domain" description="Metallo-beta-lactamase" evidence="7">
    <location>
        <begin position="536"/>
        <end position="733"/>
    </location>
</feature>
<evidence type="ECO:0000256" key="3">
    <source>
        <dbReference type="ARBA" id="ARBA00022692"/>
    </source>
</evidence>
<dbReference type="PANTHER" id="PTHR30619">
    <property type="entry name" value="DNA INTERNALIZATION/COMPETENCE PROTEIN COMEC/REC2"/>
    <property type="match status" value="1"/>
</dbReference>
<dbReference type="KEGG" id="prv:G7070_00840"/>
<feature type="transmembrane region" description="Helical" evidence="6">
    <location>
        <begin position="352"/>
        <end position="375"/>
    </location>
</feature>
<keyword evidence="9" id="KW-1185">Reference proteome</keyword>
<dbReference type="InterPro" id="IPR036866">
    <property type="entry name" value="RibonucZ/Hydroxyglut_hydro"/>
</dbReference>
<evidence type="ECO:0000256" key="5">
    <source>
        <dbReference type="ARBA" id="ARBA00023136"/>
    </source>
</evidence>
<reference evidence="8 9" key="1">
    <citation type="submission" date="2020-03" db="EMBL/GenBank/DDBJ databases">
        <title>Propioniciclava sp. nov., isolated from Hydrophilus acuminatus.</title>
        <authorList>
            <person name="Hyun D.-W."/>
            <person name="Bae J.-W."/>
        </authorList>
    </citation>
    <scope>NUCLEOTIDE SEQUENCE [LARGE SCALE GENOMIC DNA]</scope>
    <source>
        <strain evidence="8 9">HDW11</strain>
    </source>
</reference>
<accession>A0A6G7Y3B2</accession>
<name>A0A6G7Y3B2_9ACTN</name>
<keyword evidence="5 6" id="KW-0472">Membrane</keyword>
<dbReference type="GO" id="GO:0016787">
    <property type="term" value="F:hydrolase activity"/>
    <property type="evidence" value="ECO:0007669"/>
    <property type="project" value="UniProtKB-KW"/>
</dbReference>
<evidence type="ECO:0000313" key="9">
    <source>
        <dbReference type="Proteomes" id="UP000501058"/>
    </source>
</evidence>
<organism evidence="8 9">
    <name type="scientific">Propioniciclava coleopterorum</name>
    <dbReference type="NCBI Taxonomy" id="2714937"/>
    <lineage>
        <taxon>Bacteria</taxon>
        <taxon>Bacillati</taxon>
        <taxon>Actinomycetota</taxon>
        <taxon>Actinomycetes</taxon>
        <taxon>Propionibacteriales</taxon>
        <taxon>Propionibacteriaceae</taxon>
        <taxon>Propioniciclava</taxon>
    </lineage>
</organism>
<evidence type="ECO:0000256" key="6">
    <source>
        <dbReference type="SAM" id="Phobius"/>
    </source>
</evidence>
<dbReference type="PANTHER" id="PTHR30619:SF1">
    <property type="entry name" value="RECOMBINATION PROTEIN 2"/>
    <property type="match status" value="1"/>
</dbReference>
<dbReference type="SMART" id="SM00849">
    <property type="entry name" value="Lactamase_B"/>
    <property type="match status" value="1"/>
</dbReference>
<evidence type="ECO:0000256" key="1">
    <source>
        <dbReference type="ARBA" id="ARBA00004651"/>
    </source>
</evidence>
<feature type="transmembrane region" description="Helical" evidence="6">
    <location>
        <begin position="41"/>
        <end position="58"/>
    </location>
</feature>
<dbReference type="NCBIfam" id="TIGR00360">
    <property type="entry name" value="ComEC_N-term"/>
    <property type="match status" value="1"/>
</dbReference>
<keyword evidence="8" id="KW-0378">Hydrolase</keyword>
<feature type="transmembrane region" description="Helical" evidence="6">
    <location>
        <begin position="16"/>
        <end position="36"/>
    </location>
</feature>
<dbReference type="SUPFAM" id="SSF56281">
    <property type="entry name" value="Metallo-hydrolase/oxidoreductase"/>
    <property type="match status" value="1"/>
</dbReference>
<dbReference type="InterPro" id="IPR001279">
    <property type="entry name" value="Metallo-B-lactamas"/>
</dbReference>
<dbReference type="GO" id="GO:0005886">
    <property type="term" value="C:plasma membrane"/>
    <property type="evidence" value="ECO:0007669"/>
    <property type="project" value="UniProtKB-SubCell"/>
</dbReference>
<dbReference type="RefSeq" id="WP_166231099.1">
    <property type="nucleotide sequence ID" value="NZ_CP049865.1"/>
</dbReference>
<feature type="transmembrane region" description="Helical" evidence="6">
    <location>
        <begin position="277"/>
        <end position="296"/>
    </location>
</feature>
<evidence type="ECO:0000259" key="7">
    <source>
        <dbReference type="SMART" id="SM00849"/>
    </source>
</evidence>